<protein>
    <submittedName>
        <fullName evidence="3">Uncharacterized protein</fullName>
    </submittedName>
</protein>
<reference evidence="3" key="1">
    <citation type="submission" date="2023-11" db="EMBL/GenBank/DDBJ databases">
        <title>Genome assemblies of two species of porcelain crab, Petrolisthes cinctipes and Petrolisthes manimaculis (Anomura: Porcellanidae).</title>
        <authorList>
            <person name="Angst P."/>
        </authorList>
    </citation>
    <scope>NUCLEOTIDE SEQUENCE</scope>
    <source>
        <strain evidence="3">PB745_02</strain>
        <tissue evidence="3">Gill</tissue>
    </source>
</reference>
<feature type="region of interest" description="Disordered" evidence="2">
    <location>
        <begin position="282"/>
        <end position="352"/>
    </location>
</feature>
<feature type="compositionally biased region" description="Acidic residues" evidence="2">
    <location>
        <begin position="521"/>
        <end position="543"/>
    </location>
</feature>
<name>A0AAE1UQJ4_9EUCA</name>
<sequence>MGVKSLHTYIQTQVPECLECHTLHNTKVVVDGNNLAHTLYQQCPSINACLGGDYDKFAAYVTQYFKSLESCGIFAIVIMDGGQPPKLRKLRTAKARLENQLAVCLRVRPSTQATAKTYPCMARGVFVAAVRSVGFPVLQADFDADSDIAAVARTLNLAVLTNDSDFFIYRGLDLVILDSVDHNNVVIKKRRNRRANQKKREEEKEGEGEKEKEEKMKKRKGKEKKREEEEGEREEEEEGEREEEEEEERKKKREEEEEKDKEEIEKKEEKKKWKGKNKKREEEKDEEKKKRKGKDKRKREEEEEGEEEEEKKVNKKYKEKREKGNKDKDNENKKDKKKKMNKDKDNNNNKDKEYKYLPCQRFNQQRFCELTGLDVCQLPLLATLLGNDFIDAEEFFPIFYHNVIKKTECGRGRQPKIKGIIKWLSLNKQLSGKTLINKDRCPKPLPSWLVTAYRHHHISHEVADILTERYFISPPHVEDPMLDSAYGVVRPLVVCVCTMLWQSSLRKKGDGAKERAKARNEEEEEGIEEEGEEEEGIEEEGEEKEGIENENDKTELEENSETGALIKPQTEEMEIFEKLQTKEESEKFIKVEENSGNRDLKKPQTEEQSGKNEGKSGTIEEKLENGDLKQPQTEEESEKNSDKSGKLVAVQKLRNPNIKKYRKDKTGGPPTRPHTTASLKWYTRRGYTLWPDKIVLRYDESLPSLNDIACYGAARSATTCSSASIGSTTP</sequence>
<dbReference type="Proteomes" id="UP001292094">
    <property type="component" value="Unassembled WGS sequence"/>
</dbReference>
<evidence type="ECO:0000313" key="3">
    <source>
        <dbReference type="EMBL" id="KAK4327155.1"/>
    </source>
</evidence>
<feature type="region of interest" description="Disordered" evidence="2">
    <location>
        <begin position="591"/>
        <end position="676"/>
    </location>
</feature>
<evidence type="ECO:0000256" key="2">
    <source>
        <dbReference type="SAM" id="MobiDB-lite"/>
    </source>
</evidence>
<accession>A0AAE1UQJ4</accession>
<feature type="compositionally biased region" description="Basic and acidic residues" evidence="2">
    <location>
        <begin position="591"/>
        <end position="627"/>
    </location>
</feature>
<dbReference type="SUPFAM" id="SSF88723">
    <property type="entry name" value="PIN domain-like"/>
    <property type="match status" value="1"/>
</dbReference>
<feature type="compositionally biased region" description="Basic and acidic residues" evidence="2">
    <location>
        <begin position="198"/>
        <end position="216"/>
    </location>
</feature>
<evidence type="ECO:0000256" key="1">
    <source>
        <dbReference type="ARBA" id="ARBA00007398"/>
    </source>
</evidence>
<proteinExistence type="inferred from homology"/>
<feature type="compositionally biased region" description="Basic and acidic residues" evidence="2">
    <location>
        <begin position="544"/>
        <end position="556"/>
    </location>
</feature>
<feature type="compositionally biased region" description="Basic and acidic residues" evidence="2">
    <location>
        <begin position="508"/>
        <end position="520"/>
    </location>
</feature>
<feature type="region of interest" description="Disordered" evidence="2">
    <location>
        <begin position="508"/>
        <end position="572"/>
    </location>
</feature>
<comment type="similarity">
    <text evidence="1">Belongs to the asteroid family.</text>
</comment>
<comment type="caution">
    <text evidence="3">The sequence shown here is derived from an EMBL/GenBank/DDBJ whole genome shotgun (WGS) entry which is preliminary data.</text>
</comment>
<feature type="compositionally biased region" description="Basic and acidic residues" evidence="2">
    <location>
        <begin position="342"/>
        <end position="352"/>
    </location>
</feature>
<dbReference type="InterPro" id="IPR026832">
    <property type="entry name" value="Asteroid"/>
</dbReference>
<dbReference type="EMBL" id="JAWZYT010000168">
    <property type="protein sequence ID" value="KAK4327155.1"/>
    <property type="molecule type" value="Genomic_DNA"/>
</dbReference>
<gene>
    <name evidence="3" type="ORF">Pmani_002384</name>
</gene>
<feature type="region of interest" description="Disordered" evidence="2">
    <location>
        <begin position="191"/>
        <end position="257"/>
    </location>
</feature>
<dbReference type="PANTHER" id="PTHR15665:SF1">
    <property type="entry name" value="PROTEIN ASTEROID HOMOLOG 1"/>
    <property type="match status" value="1"/>
</dbReference>
<keyword evidence="4" id="KW-1185">Reference proteome</keyword>
<dbReference type="AlphaFoldDB" id="A0AAE1UQJ4"/>
<dbReference type="InterPro" id="IPR029060">
    <property type="entry name" value="PIN-like_dom_sf"/>
</dbReference>
<organism evidence="3 4">
    <name type="scientific">Petrolisthes manimaculis</name>
    <dbReference type="NCBI Taxonomy" id="1843537"/>
    <lineage>
        <taxon>Eukaryota</taxon>
        <taxon>Metazoa</taxon>
        <taxon>Ecdysozoa</taxon>
        <taxon>Arthropoda</taxon>
        <taxon>Crustacea</taxon>
        <taxon>Multicrustacea</taxon>
        <taxon>Malacostraca</taxon>
        <taxon>Eumalacostraca</taxon>
        <taxon>Eucarida</taxon>
        <taxon>Decapoda</taxon>
        <taxon>Pleocyemata</taxon>
        <taxon>Anomura</taxon>
        <taxon>Galatheoidea</taxon>
        <taxon>Porcellanidae</taxon>
        <taxon>Petrolisthes</taxon>
    </lineage>
</organism>
<feature type="compositionally biased region" description="Basic and acidic residues" evidence="2">
    <location>
        <begin position="319"/>
        <end position="334"/>
    </location>
</feature>
<feature type="compositionally biased region" description="Acidic residues" evidence="2">
    <location>
        <begin position="229"/>
        <end position="247"/>
    </location>
</feature>
<dbReference type="Gene3D" id="3.40.50.1010">
    <property type="entry name" value="5'-nuclease"/>
    <property type="match status" value="1"/>
</dbReference>
<dbReference type="PANTHER" id="PTHR15665">
    <property type="entry name" value="ASTEROID PROTEIN"/>
    <property type="match status" value="1"/>
</dbReference>
<evidence type="ECO:0000313" key="4">
    <source>
        <dbReference type="Proteomes" id="UP001292094"/>
    </source>
</evidence>